<dbReference type="HOGENOM" id="CLU_3388318_0_0_9"/>
<reference evidence="1 2" key="2">
    <citation type="submission" date="2007-04" db="EMBL/GenBank/DDBJ databases">
        <title>Draft genome sequence of Ruminococcus obeum (ATCC 29174).</title>
        <authorList>
            <person name="Sudarsanam P."/>
            <person name="Ley R."/>
            <person name="Guruge J."/>
            <person name="Turnbaugh P.J."/>
            <person name="Mahowald M."/>
            <person name="Liep D."/>
            <person name="Gordon J."/>
        </authorList>
    </citation>
    <scope>NUCLEOTIDE SEQUENCE [LARGE SCALE GENOMIC DNA]</scope>
    <source>
        <strain evidence="1 2">ATCC 29174</strain>
    </source>
</reference>
<dbReference type="EMBL" id="AAVO02000012">
    <property type="protein sequence ID" value="EDM86773.1"/>
    <property type="molecule type" value="Genomic_DNA"/>
</dbReference>
<protein>
    <submittedName>
        <fullName evidence="1">Uncharacterized protein</fullName>
    </submittedName>
</protein>
<dbReference type="AlphaFoldDB" id="A5ZUJ3"/>
<proteinExistence type="predicted"/>
<evidence type="ECO:0000313" key="2">
    <source>
        <dbReference type="Proteomes" id="UP000006002"/>
    </source>
</evidence>
<gene>
    <name evidence="1" type="ORF">RUMOBE_02678</name>
</gene>
<sequence length="32" mass="3861">MTEDIRSLFIKKIHKMQKTSPKVGWFFCAEIF</sequence>
<dbReference type="Proteomes" id="UP000006002">
    <property type="component" value="Unassembled WGS sequence"/>
</dbReference>
<comment type="caution">
    <text evidence="1">The sequence shown here is derived from an EMBL/GenBank/DDBJ whole genome shotgun (WGS) entry which is preliminary data.</text>
</comment>
<reference evidence="1 2" key="1">
    <citation type="submission" date="2007-03" db="EMBL/GenBank/DDBJ databases">
        <authorList>
            <person name="Fulton L."/>
            <person name="Clifton S."/>
            <person name="Fulton B."/>
            <person name="Xu J."/>
            <person name="Minx P."/>
            <person name="Pepin K.H."/>
            <person name="Johnson M."/>
            <person name="Thiruvilangam P."/>
            <person name="Bhonagiri V."/>
            <person name="Nash W.E."/>
            <person name="Mardis E.R."/>
            <person name="Wilson R.K."/>
        </authorList>
    </citation>
    <scope>NUCLEOTIDE SEQUENCE [LARGE SCALE GENOMIC DNA]</scope>
    <source>
        <strain evidence="1 2">ATCC 29174</strain>
    </source>
</reference>
<evidence type="ECO:0000313" key="1">
    <source>
        <dbReference type="EMBL" id="EDM86773.1"/>
    </source>
</evidence>
<name>A5ZUJ3_9FIRM</name>
<organism evidence="1 2">
    <name type="scientific">Blautia obeum ATCC 29174</name>
    <dbReference type="NCBI Taxonomy" id="411459"/>
    <lineage>
        <taxon>Bacteria</taxon>
        <taxon>Bacillati</taxon>
        <taxon>Bacillota</taxon>
        <taxon>Clostridia</taxon>
        <taxon>Lachnospirales</taxon>
        <taxon>Lachnospiraceae</taxon>
        <taxon>Blautia</taxon>
    </lineage>
</organism>
<accession>A5ZUJ3</accession>